<protein>
    <submittedName>
        <fullName evidence="2">Uncharacterized protein</fullName>
    </submittedName>
</protein>
<keyword evidence="3" id="KW-1185">Reference proteome</keyword>
<reference evidence="2 3" key="1">
    <citation type="submission" date="2024-11" db="EMBL/GenBank/DDBJ databases">
        <title>A near-complete genome assembly of Cinchona calisaya.</title>
        <authorList>
            <person name="Lian D.C."/>
            <person name="Zhao X.W."/>
            <person name="Wei L."/>
        </authorList>
    </citation>
    <scope>NUCLEOTIDE SEQUENCE [LARGE SCALE GENOMIC DNA]</scope>
    <source>
        <tissue evidence="2">Nenye</tissue>
    </source>
</reference>
<organism evidence="2 3">
    <name type="scientific">Cinchona calisaya</name>
    <dbReference type="NCBI Taxonomy" id="153742"/>
    <lineage>
        <taxon>Eukaryota</taxon>
        <taxon>Viridiplantae</taxon>
        <taxon>Streptophyta</taxon>
        <taxon>Embryophyta</taxon>
        <taxon>Tracheophyta</taxon>
        <taxon>Spermatophyta</taxon>
        <taxon>Magnoliopsida</taxon>
        <taxon>eudicotyledons</taxon>
        <taxon>Gunneridae</taxon>
        <taxon>Pentapetalae</taxon>
        <taxon>asterids</taxon>
        <taxon>lamiids</taxon>
        <taxon>Gentianales</taxon>
        <taxon>Rubiaceae</taxon>
        <taxon>Cinchonoideae</taxon>
        <taxon>Cinchoneae</taxon>
        <taxon>Cinchona</taxon>
    </lineage>
</organism>
<comment type="caution">
    <text evidence="2">The sequence shown here is derived from an EMBL/GenBank/DDBJ whole genome shotgun (WGS) entry which is preliminary data.</text>
</comment>
<dbReference type="Proteomes" id="UP001630127">
    <property type="component" value="Unassembled WGS sequence"/>
</dbReference>
<accession>A0ABD2YUF0</accession>
<feature type="region of interest" description="Disordered" evidence="1">
    <location>
        <begin position="38"/>
        <end position="94"/>
    </location>
</feature>
<evidence type="ECO:0000313" key="3">
    <source>
        <dbReference type="Proteomes" id="UP001630127"/>
    </source>
</evidence>
<sequence length="94" mass="10207">MTTRSGQSFKSRYTDKEQGDLIDLILQKVTEIEAKICDTDNSNFQSKPTDETNGSSGSGSATKNNGKNPVIRIIQEDTTHPQTGGDVLGPNQHL</sequence>
<dbReference type="AlphaFoldDB" id="A0ABD2YUF0"/>
<dbReference type="EMBL" id="JBJUIK010000012">
    <property type="protein sequence ID" value="KAL3510980.1"/>
    <property type="molecule type" value="Genomic_DNA"/>
</dbReference>
<name>A0ABD2YUF0_9GENT</name>
<evidence type="ECO:0000313" key="2">
    <source>
        <dbReference type="EMBL" id="KAL3510980.1"/>
    </source>
</evidence>
<gene>
    <name evidence="2" type="ORF">ACH5RR_030381</name>
</gene>
<evidence type="ECO:0000256" key="1">
    <source>
        <dbReference type="SAM" id="MobiDB-lite"/>
    </source>
</evidence>
<proteinExistence type="predicted"/>
<feature type="compositionally biased region" description="Polar residues" evidence="1">
    <location>
        <begin position="39"/>
        <end position="67"/>
    </location>
</feature>